<feature type="region of interest" description="Disordered" evidence="1">
    <location>
        <begin position="29"/>
        <end position="58"/>
    </location>
</feature>
<proteinExistence type="predicted"/>
<feature type="compositionally biased region" description="Basic and acidic residues" evidence="1">
    <location>
        <begin position="197"/>
        <end position="208"/>
    </location>
</feature>
<reference evidence="2" key="2">
    <citation type="submission" date="2023-05" db="EMBL/GenBank/DDBJ databases">
        <authorList>
            <person name="Fouks B."/>
        </authorList>
    </citation>
    <scope>NUCLEOTIDE SEQUENCE</scope>
    <source>
        <strain evidence="2">Stay&amp;Tobe</strain>
        <tissue evidence="2">Testes</tissue>
    </source>
</reference>
<evidence type="ECO:0000313" key="3">
    <source>
        <dbReference type="Proteomes" id="UP001233999"/>
    </source>
</evidence>
<feature type="compositionally biased region" description="Polar residues" evidence="1">
    <location>
        <begin position="32"/>
        <end position="48"/>
    </location>
</feature>
<evidence type="ECO:0000313" key="2">
    <source>
        <dbReference type="EMBL" id="KAJ9596339.1"/>
    </source>
</evidence>
<dbReference type="Proteomes" id="UP001233999">
    <property type="component" value="Unassembled WGS sequence"/>
</dbReference>
<feature type="compositionally biased region" description="Low complexity" evidence="1">
    <location>
        <begin position="209"/>
        <end position="220"/>
    </location>
</feature>
<gene>
    <name evidence="2" type="ORF">L9F63_012614</name>
</gene>
<feature type="region of interest" description="Disordered" evidence="1">
    <location>
        <begin position="115"/>
        <end position="221"/>
    </location>
</feature>
<accession>A0AAD8ENK3</accession>
<name>A0AAD8ENK3_DIPPU</name>
<keyword evidence="3" id="KW-1185">Reference proteome</keyword>
<evidence type="ECO:0000256" key="1">
    <source>
        <dbReference type="SAM" id="MobiDB-lite"/>
    </source>
</evidence>
<organism evidence="2 3">
    <name type="scientific">Diploptera punctata</name>
    <name type="common">Pacific beetle cockroach</name>
    <dbReference type="NCBI Taxonomy" id="6984"/>
    <lineage>
        <taxon>Eukaryota</taxon>
        <taxon>Metazoa</taxon>
        <taxon>Ecdysozoa</taxon>
        <taxon>Arthropoda</taxon>
        <taxon>Hexapoda</taxon>
        <taxon>Insecta</taxon>
        <taxon>Pterygota</taxon>
        <taxon>Neoptera</taxon>
        <taxon>Polyneoptera</taxon>
        <taxon>Dictyoptera</taxon>
        <taxon>Blattodea</taxon>
        <taxon>Blaberoidea</taxon>
        <taxon>Blaberidae</taxon>
        <taxon>Diplopterinae</taxon>
        <taxon>Diploptera</taxon>
    </lineage>
</organism>
<protein>
    <submittedName>
        <fullName evidence="2">Uncharacterized protein</fullName>
    </submittedName>
</protein>
<feature type="compositionally biased region" description="Basic and acidic residues" evidence="1">
    <location>
        <begin position="127"/>
        <end position="140"/>
    </location>
</feature>
<sequence>MSAAAVKRLEALFRDVNLDSQPPVQQVHVESRTTSKSCDVHGNGTSKINGYGSRRGSLGNILHNRRESVGPRRESMPALNVTVSSHIRGRDSIGLPICPPRKDYLEHPSAFPSTLRKDSLGSSMGSLRKDSLSVPLRRDSMGSTGSLRKDSVGIPGTTRRDSMSSVGSSRKDSVCSTSSGRRDSYGSRRRFSTDSLDGVRRNSWDPSRRGSSSSSGGWDDPIWEEKVRKSSY</sequence>
<dbReference type="EMBL" id="JASPKZ010001994">
    <property type="protein sequence ID" value="KAJ9596339.1"/>
    <property type="molecule type" value="Genomic_DNA"/>
</dbReference>
<dbReference type="AlphaFoldDB" id="A0AAD8ENK3"/>
<reference evidence="2" key="1">
    <citation type="journal article" date="2023" name="IScience">
        <title>Live-bearing cockroach genome reveals convergent evolutionary mechanisms linked to viviparity in insects and beyond.</title>
        <authorList>
            <person name="Fouks B."/>
            <person name="Harrison M.C."/>
            <person name="Mikhailova A.A."/>
            <person name="Marchal E."/>
            <person name="English S."/>
            <person name="Carruthers M."/>
            <person name="Jennings E.C."/>
            <person name="Chiamaka E.L."/>
            <person name="Frigard R.A."/>
            <person name="Pippel M."/>
            <person name="Attardo G.M."/>
            <person name="Benoit J.B."/>
            <person name="Bornberg-Bauer E."/>
            <person name="Tobe S.S."/>
        </authorList>
    </citation>
    <scope>NUCLEOTIDE SEQUENCE</scope>
    <source>
        <strain evidence="2">Stay&amp;Tobe</strain>
    </source>
</reference>
<comment type="caution">
    <text evidence="2">The sequence shown here is derived from an EMBL/GenBank/DDBJ whole genome shotgun (WGS) entry which is preliminary data.</text>
</comment>